<dbReference type="EMBL" id="JAHRIP010076277">
    <property type="protein sequence ID" value="MEQ2310987.1"/>
    <property type="molecule type" value="Genomic_DNA"/>
</dbReference>
<dbReference type="Proteomes" id="UP001469553">
    <property type="component" value="Unassembled WGS sequence"/>
</dbReference>
<comment type="caution">
    <text evidence="2">The sequence shown here is derived from an EMBL/GenBank/DDBJ whole genome shotgun (WGS) entry which is preliminary data.</text>
</comment>
<accession>A0ABV0ZZ08</accession>
<reference evidence="2 3" key="1">
    <citation type="submission" date="2021-06" db="EMBL/GenBank/DDBJ databases">
        <authorList>
            <person name="Palmer J.M."/>
        </authorList>
    </citation>
    <scope>NUCLEOTIDE SEQUENCE [LARGE SCALE GENOMIC DNA]</scope>
    <source>
        <strain evidence="2 3">AS_MEX2019</strain>
        <tissue evidence="2">Muscle</tissue>
    </source>
</reference>
<keyword evidence="3" id="KW-1185">Reference proteome</keyword>
<evidence type="ECO:0000256" key="1">
    <source>
        <dbReference type="SAM" id="MobiDB-lite"/>
    </source>
</evidence>
<gene>
    <name evidence="2" type="ORF">AMECASPLE_015029</name>
</gene>
<protein>
    <submittedName>
        <fullName evidence="2">Uncharacterized protein</fullName>
    </submittedName>
</protein>
<feature type="region of interest" description="Disordered" evidence="1">
    <location>
        <begin position="124"/>
        <end position="144"/>
    </location>
</feature>
<evidence type="ECO:0000313" key="2">
    <source>
        <dbReference type="EMBL" id="MEQ2310987.1"/>
    </source>
</evidence>
<proteinExistence type="predicted"/>
<organism evidence="2 3">
    <name type="scientific">Ameca splendens</name>
    <dbReference type="NCBI Taxonomy" id="208324"/>
    <lineage>
        <taxon>Eukaryota</taxon>
        <taxon>Metazoa</taxon>
        <taxon>Chordata</taxon>
        <taxon>Craniata</taxon>
        <taxon>Vertebrata</taxon>
        <taxon>Euteleostomi</taxon>
        <taxon>Actinopterygii</taxon>
        <taxon>Neopterygii</taxon>
        <taxon>Teleostei</taxon>
        <taxon>Neoteleostei</taxon>
        <taxon>Acanthomorphata</taxon>
        <taxon>Ovalentaria</taxon>
        <taxon>Atherinomorphae</taxon>
        <taxon>Cyprinodontiformes</taxon>
        <taxon>Goodeidae</taxon>
        <taxon>Ameca</taxon>
    </lineage>
</organism>
<sequence length="178" mass="19699">MDRRLVQSVTCLSPVDRWRFKPPVPSLDKPSNELLCKPHHPAHHATFFTPRTKLNWTSWKLSVGIARPTYIGCYPPEYSSGLVLPDSTSLFPPGGSIISSIGDPPVLVLSPLLIIVKSKTVEPDHIHHQGEAERRPHDPHQRSEVKHLAVAPLPSFLDDPHRQPSLIPPLLLIKAAGG</sequence>
<evidence type="ECO:0000313" key="3">
    <source>
        <dbReference type="Proteomes" id="UP001469553"/>
    </source>
</evidence>
<name>A0ABV0ZZ08_9TELE</name>